<evidence type="ECO:0000313" key="2">
    <source>
        <dbReference type="EMBL" id="TWW56183.1"/>
    </source>
</evidence>
<proteinExistence type="predicted"/>
<evidence type="ECO:0000256" key="1">
    <source>
        <dbReference type="SAM" id="MobiDB-lite"/>
    </source>
</evidence>
<dbReference type="Proteomes" id="UP000324091">
    <property type="component" value="Chromosome 8"/>
</dbReference>
<feature type="region of interest" description="Disordered" evidence="1">
    <location>
        <begin position="122"/>
        <end position="173"/>
    </location>
</feature>
<reference evidence="2 3" key="1">
    <citation type="submission" date="2019-04" db="EMBL/GenBank/DDBJ databases">
        <title>Chromosome genome assembly for Takifugu flavidus.</title>
        <authorList>
            <person name="Xiao S."/>
        </authorList>
    </citation>
    <scope>NUCLEOTIDE SEQUENCE [LARGE SCALE GENOMIC DNA]</scope>
    <source>
        <strain evidence="2">HTHZ2018</strain>
        <tissue evidence="2">Muscle</tissue>
    </source>
</reference>
<feature type="compositionally biased region" description="Polar residues" evidence="1">
    <location>
        <begin position="164"/>
        <end position="173"/>
    </location>
</feature>
<evidence type="ECO:0000313" key="3">
    <source>
        <dbReference type="Proteomes" id="UP000324091"/>
    </source>
</evidence>
<comment type="caution">
    <text evidence="2">The sequence shown here is derived from an EMBL/GenBank/DDBJ whole genome shotgun (WGS) entry which is preliminary data.</text>
</comment>
<sequence>MQKQVAFFPGKLQVVFRKGPLGFLLQEPSDEAKRVSSTPQDKSAAMREDLVRQNALAIIPQRGGEPSDKMEVLRDGMSCSLVNIKGISKKSFTIHARREDGVTVSSEDDQLVGFGARAKSTLQQNLLKRQQPTTSSTPAEHPMKAPAEPLAMEEDVEMEREMQSSDTSDLQVQSYVMPVAAAESATRSRNRTMN</sequence>
<name>A0A5C6MMT1_9TELE</name>
<dbReference type="EMBL" id="RHFK02000021">
    <property type="protein sequence ID" value="TWW56183.1"/>
    <property type="molecule type" value="Genomic_DNA"/>
</dbReference>
<organism evidence="2 3">
    <name type="scientific">Takifugu flavidus</name>
    <name type="common">sansaifugu</name>
    <dbReference type="NCBI Taxonomy" id="433684"/>
    <lineage>
        <taxon>Eukaryota</taxon>
        <taxon>Metazoa</taxon>
        <taxon>Chordata</taxon>
        <taxon>Craniata</taxon>
        <taxon>Vertebrata</taxon>
        <taxon>Euteleostomi</taxon>
        <taxon>Actinopterygii</taxon>
        <taxon>Neopterygii</taxon>
        <taxon>Teleostei</taxon>
        <taxon>Neoteleostei</taxon>
        <taxon>Acanthomorphata</taxon>
        <taxon>Eupercaria</taxon>
        <taxon>Tetraodontiformes</taxon>
        <taxon>Tetradontoidea</taxon>
        <taxon>Tetraodontidae</taxon>
        <taxon>Takifugu</taxon>
    </lineage>
</organism>
<feature type="compositionally biased region" description="Polar residues" evidence="1">
    <location>
        <begin position="122"/>
        <end position="138"/>
    </location>
</feature>
<protein>
    <submittedName>
        <fullName evidence="2">Uncharacterized protein</fullName>
    </submittedName>
</protein>
<keyword evidence="3" id="KW-1185">Reference proteome</keyword>
<gene>
    <name evidence="2" type="ORF">D4764_08G0001700</name>
</gene>
<dbReference type="AlphaFoldDB" id="A0A5C6MMT1"/>
<accession>A0A5C6MMT1</accession>